<evidence type="ECO:0000313" key="14">
    <source>
        <dbReference type="Proteomes" id="UP000284403"/>
    </source>
</evidence>
<feature type="region of interest" description="Disordered" evidence="11">
    <location>
        <begin position="649"/>
        <end position="685"/>
    </location>
</feature>
<evidence type="ECO:0000313" key="13">
    <source>
        <dbReference type="EMBL" id="RNF27334.1"/>
    </source>
</evidence>
<comment type="similarity">
    <text evidence="1">Belongs to the VPS11 family.</text>
</comment>
<dbReference type="InterPro" id="IPR057307">
    <property type="entry name" value="PEP5_VPS11_N"/>
</dbReference>
<dbReference type="CDD" id="cd16688">
    <property type="entry name" value="RING-H2_Vps11"/>
    <property type="match status" value="1"/>
</dbReference>
<name>A0A3R7NUN7_9TRYP</name>
<keyword evidence="5" id="KW-0862">Zinc</keyword>
<proteinExistence type="inferred from homology"/>
<organism evidence="13 14">
    <name type="scientific">Trypanosoma conorhini</name>
    <dbReference type="NCBI Taxonomy" id="83891"/>
    <lineage>
        <taxon>Eukaryota</taxon>
        <taxon>Discoba</taxon>
        <taxon>Euglenozoa</taxon>
        <taxon>Kinetoplastea</taxon>
        <taxon>Metakinetoplastina</taxon>
        <taxon>Trypanosomatida</taxon>
        <taxon>Trypanosomatidae</taxon>
        <taxon>Trypanosoma</taxon>
    </lineage>
</organism>
<keyword evidence="7" id="KW-0472">Membrane</keyword>
<dbReference type="PROSITE" id="PS50236">
    <property type="entry name" value="CHCR"/>
    <property type="match status" value="1"/>
</dbReference>
<dbReference type="Gene3D" id="1.25.40.10">
    <property type="entry name" value="Tetratricopeptide repeat domain"/>
    <property type="match status" value="1"/>
</dbReference>
<reference evidence="13 14" key="1">
    <citation type="journal article" date="2018" name="BMC Genomics">
        <title>Genomic comparison of Trypanosoma conorhini and Trypanosoma rangeli to Trypanosoma cruzi strains of high and low virulence.</title>
        <authorList>
            <person name="Bradwell K.R."/>
            <person name="Koparde V.N."/>
            <person name="Matveyev A.V."/>
            <person name="Serrano M.G."/>
            <person name="Alves J.M."/>
            <person name="Parikh H."/>
            <person name="Huang B."/>
            <person name="Lee V."/>
            <person name="Espinosa-Alvarez O."/>
            <person name="Ortiz P.A."/>
            <person name="Costa-Martins A.G."/>
            <person name="Teixeira M.M."/>
            <person name="Buck G.A."/>
        </authorList>
    </citation>
    <scope>NUCLEOTIDE SEQUENCE [LARGE SCALE GENOMIC DNA]</scope>
    <source>
        <strain evidence="13 14">025E</strain>
    </source>
</reference>
<evidence type="ECO:0000256" key="3">
    <source>
        <dbReference type="ARBA" id="ARBA00022723"/>
    </source>
</evidence>
<evidence type="ECO:0000256" key="1">
    <source>
        <dbReference type="ARBA" id="ARBA00007070"/>
    </source>
</evidence>
<dbReference type="GO" id="GO:0007032">
    <property type="term" value="P:endosome organization"/>
    <property type="evidence" value="ECO:0007669"/>
    <property type="project" value="TreeGrafter"/>
</dbReference>
<dbReference type="GO" id="GO:0006886">
    <property type="term" value="P:intracellular protein transport"/>
    <property type="evidence" value="ECO:0007669"/>
    <property type="project" value="UniProtKB-UniRule"/>
</dbReference>
<dbReference type="PROSITE" id="PS50089">
    <property type="entry name" value="ZF_RING_2"/>
    <property type="match status" value="1"/>
</dbReference>
<comment type="caution">
    <text evidence="13">The sequence shown here is derived from an EMBL/GenBank/DDBJ whole genome shotgun (WGS) entry which is preliminary data.</text>
</comment>
<comment type="subcellular location">
    <subcellularLocation>
        <location evidence="8">Endomembrane system</location>
        <topology evidence="8">Peripheral membrane protein</topology>
        <orientation evidence="8">Cytoplasmic side</orientation>
    </subcellularLocation>
</comment>
<dbReference type="AlphaFoldDB" id="A0A3R7NUN7"/>
<feature type="domain" description="RING-type" evidence="12">
    <location>
        <begin position="987"/>
        <end position="1021"/>
    </location>
</feature>
<evidence type="ECO:0000256" key="4">
    <source>
        <dbReference type="ARBA" id="ARBA00022771"/>
    </source>
</evidence>
<dbReference type="GO" id="GO:0030897">
    <property type="term" value="C:HOPS complex"/>
    <property type="evidence" value="ECO:0007669"/>
    <property type="project" value="TreeGrafter"/>
</dbReference>
<dbReference type="Pfam" id="PF23341">
    <property type="entry name" value="PEP5_VPS11_N"/>
    <property type="match status" value="1"/>
</dbReference>
<dbReference type="InterPro" id="IPR000547">
    <property type="entry name" value="Clathrin_H-chain/VPS_repeat"/>
</dbReference>
<dbReference type="InterPro" id="IPR001841">
    <property type="entry name" value="Znf_RING"/>
</dbReference>
<keyword evidence="6" id="KW-0653">Protein transport</keyword>
<dbReference type="GO" id="GO:0030674">
    <property type="term" value="F:protein-macromolecule adaptor activity"/>
    <property type="evidence" value="ECO:0007669"/>
    <property type="project" value="TreeGrafter"/>
</dbReference>
<keyword evidence="14" id="KW-1185">Reference proteome</keyword>
<dbReference type="SUPFAM" id="SSF48371">
    <property type="entry name" value="ARM repeat"/>
    <property type="match status" value="1"/>
</dbReference>
<evidence type="ECO:0000256" key="6">
    <source>
        <dbReference type="ARBA" id="ARBA00022927"/>
    </source>
</evidence>
<dbReference type="Pfam" id="PF23356">
    <property type="entry name" value="TPR_PEP5_VPS11"/>
    <property type="match status" value="2"/>
</dbReference>
<dbReference type="GeneID" id="40314015"/>
<feature type="region of interest" description="Disordered" evidence="11">
    <location>
        <begin position="1096"/>
        <end position="1129"/>
    </location>
</feature>
<keyword evidence="3" id="KW-0479">Metal-binding</keyword>
<feature type="compositionally biased region" description="Acidic residues" evidence="11">
    <location>
        <begin position="1117"/>
        <end position="1129"/>
    </location>
</feature>
<dbReference type="InterPro" id="IPR016024">
    <property type="entry name" value="ARM-type_fold"/>
</dbReference>
<dbReference type="EMBL" id="MKKU01000009">
    <property type="protein sequence ID" value="RNF27334.1"/>
    <property type="molecule type" value="Genomic_DNA"/>
</dbReference>
<evidence type="ECO:0000256" key="10">
    <source>
        <dbReference type="PROSITE-ProRule" id="PRU01006"/>
    </source>
</evidence>
<evidence type="ECO:0000256" key="5">
    <source>
        <dbReference type="ARBA" id="ARBA00022833"/>
    </source>
</evidence>
<keyword evidence="2" id="KW-0813">Transport</keyword>
<feature type="compositionally biased region" description="Low complexity" evidence="11">
    <location>
        <begin position="857"/>
        <end position="867"/>
    </location>
</feature>
<dbReference type="PANTHER" id="PTHR23323:SF24">
    <property type="entry name" value="VACUOLAR PROTEIN SORTING-ASSOCIATED PROTEIN 11 HOMOLOG"/>
    <property type="match status" value="1"/>
</dbReference>
<feature type="region of interest" description="Disordered" evidence="11">
    <location>
        <begin position="843"/>
        <end position="878"/>
    </location>
</feature>
<dbReference type="GO" id="GO:0005768">
    <property type="term" value="C:endosome"/>
    <property type="evidence" value="ECO:0007669"/>
    <property type="project" value="TreeGrafter"/>
</dbReference>
<dbReference type="InterPro" id="IPR057308">
    <property type="entry name" value="CHCR_PEP5_VPS11"/>
</dbReference>
<gene>
    <name evidence="13" type="ORF">Tco025E_00404</name>
</gene>
<dbReference type="InterPro" id="IPR011990">
    <property type="entry name" value="TPR-like_helical_dom_sf"/>
</dbReference>
<keyword evidence="4 9" id="KW-0863">Zinc-finger</keyword>
<dbReference type="GO" id="GO:0006904">
    <property type="term" value="P:vesicle docking involved in exocytosis"/>
    <property type="evidence" value="ECO:0007669"/>
    <property type="project" value="TreeGrafter"/>
</dbReference>
<evidence type="ECO:0000259" key="12">
    <source>
        <dbReference type="PROSITE" id="PS50089"/>
    </source>
</evidence>
<dbReference type="Proteomes" id="UP000284403">
    <property type="component" value="Unassembled WGS sequence"/>
</dbReference>
<feature type="repeat" description="CHCR" evidence="10">
    <location>
        <begin position="483"/>
        <end position="633"/>
    </location>
</feature>
<dbReference type="OrthoDB" id="26184at2759"/>
<dbReference type="GO" id="GO:0007033">
    <property type="term" value="P:vacuole organization"/>
    <property type="evidence" value="ECO:0007669"/>
    <property type="project" value="TreeGrafter"/>
</dbReference>
<evidence type="ECO:0000256" key="11">
    <source>
        <dbReference type="SAM" id="MobiDB-lite"/>
    </source>
</evidence>
<evidence type="ECO:0000256" key="8">
    <source>
        <dbReference type="ARBA" id="ARBA00029433"/>
    </source>
</evidence>
<dbReference type="RefSeq" id="XP_029232540.1">
    <property type="nucleotide sequence ID" value="XM_029367346.1"/>
</dbReference>
<protein>
    <recommendedName>
        <fullName evidence="12">RING-type domain-containing protein</fullName>
    </recommendedName>
</protein>
<evidence type="ECO:0000256" key="2">
    <source>
        <dbReference type="ARBA" id="ARBA00022448"/>
    </source>
</evidence>
<accession>A0A3R7NUN7</accession>
<dbReference type="GO" id="GO:0008270">
    <property type="term" value="F:zinc ion binding"/>
    <property type="evidence" value="ECO:0007669"/>
    <property type="project" value="UniProtKB-KW"/>
</dbReference>
<dbReference type="GO" id="GO:0048284">
    <property type="term" value="P:organelle fusion"/>
    <property type="evidence" value="ECO:0007669"/>
    <property type="project" value="TreeGrafter"/>
</dbReference>
<dbReference type="PANTHER" id="PTHR23323">
    <property type="entry name" value="VACUOLAR PROTEIN SORTING-ASSOCIATED PROTEIN"/>
    <property type="match status" value="1"/>
</dbReference>
<sequence length="1141" mass="126974">MAVVWRSFKFFESEVLKGPLSRMEMTSCCYGHKALFVGDGEGFVYAVDRGGTATLLEFPAYKGPVTHMKHLRSRNVLVTIGDDDALNTGILRVWSLDADSESAPRCREHRLFGAKHPPPSESVVLRTNYNAELMQALKFRGREGAAENAIPATAFRTVVVDFDVSEDLQNAAVALVSDEIVVLRGDLERDPSVKIRRLRSGVARGAVAFVGFPGAKFTPRGAQGKSHLFGLGIGGVAGVSGSWSSPAAVAHAMYTVFADVVTVWQVTGAADYAEHRCDPPFGAAPECCSLTDDGQLVVASATSDQVAVFGSEEVLSPSARTSTLPPAFDPTLFGAVHFAEVEGRKRRLLAHRGYVVVLTQSETRPEKFTLQCYDLVNRLRCLSRTQESACTNAAWLVADAADILVICQEARHEEFVALRVLRLTETGLQSRLEQLFQKECYDVAKRLVRRLHAADASQQMSIQKKYGDYLVSKGKYAEAIDQYIEAIGFLEPSYVIRIFVNGQHTAELTRYLEELHHKRHGNLANRSHTTLLLNCYIKLRDEAQLSEFIHRDDIRFDAHNAIEVCRQAGYYDAAIYIAEKYAQPRDYVIIQLENLRNPEKALAFIRTLCVDDAEAILLEVGKDLVGMEPRACTEVLAELCIQWKGPARRLADPTRPHRGAAESYSYPLPQQTPPPYYSQQQQPRQSHRSEARDFMHVFVDSPVCLFHFLRAVVESGVVDGAGESQRVVYNTLLELYMTRELRQSIRQRETPDGAEVYTVEPYERRLEQALTFMEAYAGSYDDYHALALAEQHDFEEGVLLLLRRLRLSSDIMQYYAKRLEEGATPAIRRAAREKLIEACRSQLQQDGGGGAGDRGKASGNSNNNSSSSGGGGGGRRSDGSTKEVWLSLLSLLVRSPDTEWQDLAQVLDCIEAHNLLSPLAVVEVLGTNPRLQLGSVREYVLRMMRRDAQRAEELHGLIDARLKRLHELHGEIDALQTKATVFQAQRCFHCHAALDLPVVHFMCQHSFHQRCLNDVTECNVCAPAHRQLAAEQRAVEEQHSDPNVFFERLRAANDVDGFSVVAEQFGKCIFAAPQLRKEATLFSGDPIVRGAVPVHASRGGPTISSDDDEDVRRAAAEEAEEGEEVYDEDGELLRPEAVELW</sequence>
<evidence type="ECO:0000256" key="7">
    <source>
        <dbReference type="ARBA" id="ARBA00023136"/>
    </source>
</evidence>
<evidence type="ECO:0000256" key="9">
    <source>
        <dbReference type="PROSITE-ProRule" id="PRU00175"/>
    </source>
</evidence>